<dbReference type="Proteomes" id="UP001177003">
    <property type="component" value="Chromosome 3"/>
</dbReference>
<sequence>MNSHDHDHDPRRHIGAMCTIMVCGHICHRLLRYTSHDNVEILNVDSPHTADNIKLEWNDVLAYQIESKSQVKAIQNWLIDYTSEKKGVWVQKIQTKESPPPTKPLIPNASLAPPVLSPKRRGTEAEIHAVASPIIAITKDKAYYVTWVIINHRQRSFHSSM</sequence>
<accession>A0AA35YIS6</accession>
<evidence type="ECO:0000313" key="2">
    <source>
        <dbReference type="Proteomes" id="UP001177003"/>
    </source>
</evidence>
<proteinExistence type="predicted"/>
<dbReference type="EMBL" id="OX465079">
    <property type="protein sequence ID" value="CAI9274682.1"/>
    <property type="molecule type" value="Genomic_DNA"/>
</dbReference>
<protein>
    <submittedName>
        <fullName evidence="1">Uncharacterized protein</fullName>
    </submittedName>
</protein>
<keyword evidence="2" id="KW-1185">Reference proteome</keyword>
<gene>
    <name evidence="1" type="ORF">LSALG_LOCUS14746</name>
</gene>
<reference evidence="1" key="1">
    <citation type="submission" date="2023-04" db="EMBL/GenBank/DDBJ databases">
        <authorList>
            <person name="Vijverberg K."/>
            <person name="Xiong W."/>
            <person name="Schranz E."/>
        </authorList>
    </citation>
    <scope>NUCLEOTIDE SEQUENCE</scope>
</reference>
<dbReference type="AlphaFoldDB" id="A0AA35YIS6"/>
<organism evidence="1 2">
    <name type="scientific">Lactuca saligna</name>
    <name type="common">Willowleaf lettuce</name>
    <dbReference type="NCBI Taxonomy" id="75948"/>
    <lineage>
        <taxon>Eukaryota</taxon>
        <taxon>Viridiplantae</taxon>
        <taxon>Streptophyta</taxon>
        <taxon>Embryophyta</taxon>
        <taxon>Tracheophyta</taxon>
        <taxon>Spermatophyta</taxon>
        <taxon>Magnoliopsida</taxon>
        <taxon>eudicotyledons</taxon>
        <taxon>Gunneridae</taxon>
        <taxon>Pentapetalae</taxon>
        <taxon>asterids</taxon>
        <taxon>campanulids</taxon>
        <taxon>Asterales</taxon>
        <taxon>Asteraceae</taxon>
        <taxon>Cichorioideae</taxon>
        <taxon>Cichorieae</taxon>
        <taxon>Lactucinae</taxon>
        <taxon>Lactuca</taxon>
    </lineage>
</organism>
<evidence type="ECO:0000313" key="1">
    <source>
        <dbReference type="EMBL" id="CAI9274682.1"/>
    </source>
</evidence>
<name>A0AA35YIS6_LACSI</name>